<proteinExistence type="predicted"/>
<reference evidence="1 2" key="1">
    <citation type="submission" date="2017-02" db="EMBL/GenBank/DDBJ databases">
        <title>Complete genome sequences of Mycobacterium kansasii strains isolated from rhesus macaques.</title>
        <authorList>
            <person name="Panda A."/>
            <person name="Nagaraj S."/>
            <person name="Zhao X."/>
            <person name="Tettelin H."/>
            <person name="Detolla L.J."/>
        </authorList>
    </citation>
    <scope>NUCLEOTIDE SEQUENCE [LARGE SCALE GENOMIC DNA]</scope>
    <source>
        <strain evidence="1 2">11-3469</strain>
    </source>
</reference>
<dbReference type="EMBL" id="MVBN01000001">
    <property type="protein sequence ID" value="OOK83221.1"/>
    <property type="molecule type" value="Genomic_DNA"/>
</dbReference>
<dbReference type="RefSeq" id="WP_082273395.1">
    <property type="nucleotide sequence ID" value="NZ_CP084364.1"/>
</dbReference>
<dbReference type="Proteomes" id="UP000188532">
    <property type="component" value="Unassembled WGS sequence"/>
</dbReference>
<dbReference type="AlphaFoldDB" id="A0A1V3XXL6"/>
<gene>
    <name evidence="1" type="ORF">BZL29_0149</name>
</gene>
<sequence length="72" mass="7376">MFEPRSALGASRHAFSLFIYHGIRPPPDSPTAGFAGLGAAAPQVASGGPRGLRRRGLRLCHNGVAIAAVDPG</sequence>
<name>A0A1V3XXL6_MYCKA</name>
<evidence type="ECO:0000313" key="2">
    <source>
        <dbReference type="Proteomes" id="UP000188532"/>
    </source>
</evidence>
<accession>A0A1V3XXL6</accession>
<evidence type="ECO:0000313" key="1">
    <source>
        <dbReference type="EMBL" id="OOK83221.1"/>
    </source>
</evidence>
<organism evidence="1 2">
    <name type="scientific">Mycobacterium kansasii</name>
    <dbReference type="NCBI Taxonomy" id="1768"/>
    <lineage>
        <taxon>Bacteria</taxon>
        <taxon>Bacillati</taxon>
        <taxon>Actinomycetota</taxon>
        <taxon>Actinomycetes</taxon>
        <taxon>Mycobacteriales</taxon>
        <taxon>Mycobacteriaceae</taxon>
        <taxon>Mycobacterium</taxon>
    </lineage>
</organism>
<comment type="caution">
    <text evidence="1">The sequence shown here is derived from an EMBL/GenBank/DDBJ whole genome shotgun (WGS) entry which is preliminary data.</text>
</comment>
<protein>
    <submittedName>
        <fullName evidence="1">Uncharacterized protein</fullName>
    </submittedName>
</protein>